<evidence type="ECO:0000313" key="2">
    <source>
        <dbReference type="EMBL" id="BCP67385.1"/>
    </source>
</evidence>
<gene>
    <name evidence="2" type="ORF">TthHB5018_b23190</name>
</gene>
<dbReference type="AlphaFoldDB" id="A0A7R7TG93"/>
<reference evidence="3" key="1">
    <citation type="submission" date="2021-01" db="EMBL/GenBank/DDBJ databases">
        <title>Complete Genome Sequence of Thermus thermophilus Strain HB5018, Isolated from Mine Onsen Hot Spring.</title>
        <authorList>
            <person name="Miyazaki K."/>
            <person name="Moriya T."/>
            <person name="Nemoto N."/>
            <person name="Oshima T."/>
            <person name="Yura K."/>
            <person name="Bessho Y."/>
        </authorList>
    </citation>
    <scope>NUCLEOTIDE SEQUENCE [LARGE SCALE GENOMIC DNA]</scope>
    <source>
        <strain evidence="3">HB5018</strain>
        <plasmid evidence="3">pHB5018b</plasmid>
    </source>
</reference>
<proteinExistence type="predicted"/>
<feature type="compositionally biased region" description="Gly residues" evidence="1">
    <location>
        <begin position="19"/>
        <end position="29"/>
    </location>
</feature>
<dbReference type="EMBL" id="AP024271">
    <property type="protein sequence ID" value="BCP67385.1"/>
    <property type="molecule type" value="Genomic_DNA"/>
</dbReference>
<geneLocation type="plasmid" evidence="2 3">
    <name>pHB5018b</name>
</geneLocation>
<sequence>MHPFPKELLPGGLEVGLQGPLGRGVGGEAGNLDVTGVGPEEDRPRPLLEAGVLEDEGRGEEVGGEHFLHEVPARLPHGSPPRLPHGVDQEVQGPHLLQEGLGLQLVGEVRGKRPGPNLPGELRQGPGPPPREEEVMPLQGPGKSAAQAPCGPGDEDAHGLHVRAWGGRRLWGREKSAALTPPRPLVVELRLGLRPRGRWPAPGR</sequence>
<feature type="region of interest" description="Disordered" evidence="1">
    <location>
        <begin position="1"/>
        <end position="61"/>
    </location>
</feature>
<evidence type="ECO:0000313" key="3">
    <source>
        <dbReference type="Proteomes" id="UP000596099"/>
    </source>
</evidence>
<accession>A0A7R7TG93</accession>
<organism evidence="2 3">
    <name type="scientific">Thermus thermophilus</name>
    <dbReference type="NCBI Taxonomy" id="274"/>
    <lineage>
        <taxon>Bacteria</taxon>
        <taxon>Thermotogati</taxon>
        <taxon>Deinococcota</taxon>
        <taxon>Deinococci</taxon>
        <taxon>Thermales</taxon>
        <taxon>Thermaceae</taxon>
        <taxon>Thermus</taxon>
    </lineage>
</organism>
<keyword evidence="2" id="KW-0614">Plasmid</keyword>
<feature type="region of interest" description="Disordered" evidence="1">
    <location>
        <begin position="109"/>
        <end position="159"/>
    </location>
</feature>
<protein>
    <submittedName>
        <fullName evidence="2">Uncharacterized protein</fullName>
    </submittedName>
</protein>
<dbReference type="Proteomes" id="UP000596099">
    <property type="component" value="Plasmid pHB5018b"/>
</dbReference>
<evidence type="ECO:0000256" key="1">
    <source>
        <dbReference type="SAM" id="MobiDB-lite"/>
    </source>
</evidence>
<name>A0A7R7TG93_THETH</name>